<dbReference type="Gene3D" id="3.40.470.10">
    <property type="entry name" value="Uracil-DNA glycosylase-like domain"/>
    <property type="match status" value="1"/>
</dbReference>
<sequence>MYKALFTRRDIEDIALKGYIGTENSSANCERCGLYKKVNSPRMWYTGDGRKNALVLAEAPGGEEDRLGRQLVGDSGQILRDGIKLLGLDLDLDFWKLNAVNCRPMSSTGSNRTPSDAEIKYCRLRVFETIRGLKPKVIWVFGSIAIQSLIGDKFGDKTMSLWRGLCIPDPDTNAWLIPMYHPLYIMRNSKDENLKSVWNRDLQFARDCLDNNYPVFESHNSKVSILWNYDDIITVLKTIIVIHPRYFYFDYETTGIKPHRPGHKIVSISFATSSSQSYSFLYDFNNTWTRPQLMEINRLFRTILLDENIGKACQSLSFEDLWSRVIMGAKPRHWIHDTQNTTHILDNRRHFTGLKMQAYINFGIYPYGGHLDKFIRSKKGSEFNTIEKAPPEDLLHYGGLDSYIGFRLMRKQMVQLANSSEGIRNANTFFLDGNKELADIHQNGICMNEDYYNEKWESMELEIKDAGKDLLSRKEALKYKNKTGSIINLKSNQQMATLVYDILNFDESQSKHDKKRSVEEEAMRSLKLSFFDDVILYRKKEKIRNTYLAQFKREIVNGKMYPLYGLNIPITYRSSSQMPNFHNIPVRDEEAKAITRGGIIPSLGNKILEADFSSIEVCMSTCYHHDPNMIMYLTDPKSDMHRDTSMDIWMLPEEEIAKMIRFYSKNGFVFPEFYGSYYVNCARDLWKCVTEYNLKTTSGIYLRDHVKTVGIGTYEKFEDHLKEVEDIFWNKRFRVYRDWKEDIQKFYRKHGYIETHLGFRFTGYMGGKECTNYPIQGTAFHLLLWTLIRVNKARRAEGWKSPLIGQIHDSMLCDLIPDEGPHIMDTIWRIGVIEAQQLFDWIIVPLTIGFEMTPIDGSWNLKKEVEYKYAS</sequence>
<keyword evidence="6" id="KW-0411">Iron-sulfur</keyword>
<dbReference type="InterPro" id="IPR036895">
    <property type="entry name" value="Uracil-DNA_glycosylase-like_sf"/>
</dbReference>
<dbReference type="SMART" id="SM00482">
    <property type="entry name" value="POLAc"/>
    <property type="match status" value="1"/>
</dbReference>
<keyword evidence="3" id="KW-0227">DNA damage</keyword>
<name>A0A6M3KVY5_9ZZZZ</name>
<dbReference type="InterPro" id="IPR001098">
    <property type="entry name" value="DNA-dir_DNA_pol_A_palm_dom"/>
</dbReference>
<feature type="domain" description="DNA-directed DNA polymerase family A palm" evidence="8">
    <location>
        <begin position="596"/>
        <end position="819"/>
    </location>
</feature>
<evidence type="ECO:0000256" key="3">
    <source>
        <dbReference type="ARBA" id="ARBA00022763"/>
    </source>
</evidence>
<evidence type="ECO:0000256" key="7">
    <source>
        <dbReference type="ARBA" id="ARBA00023204"/>
    </source>
</evidence>
<dbReference type="AlphaFoldDB" id="A0A6M3KVY5"/>
<dbReference type="SUPFAM" id="SSF53098">
    <property type="entry name" value="Ribonuclease H-like"/>
    <property type="match status" value="1"/>
</dbReference>
<feature type="domain" description="Uracil-DNA glycosylase-like" evidence="9">
    <location>
        <begin position="44"/>
        <end position="202"/>
    </location>
</feature>
<dbReference type="InterPro" id="IPR051536">
    <property type="entry name" value="UDG_Type-4/5"/>
</dbReference>
<evidence type="ECO:0000256" key="2">
    <source>
        <dbReference type="ARBA" id="ARBA00022723"/>
    </source>
</evidence>
<dbReference type="Gene3D" id="3.30.420.10">
    <property type="entry name" value="Ribonuclease H-like superfamily/Ribonuclease H"/>
    <property type="match status" value="1"/>
</dbReference>
<dbReference type="GO" id="GO:0051539">
    <property type="term" value="F:4 iron, 4 sulfur cluster binding"/>
    <property type="evidence" value="ECO:0007669"/>
    <property type="project" value="UniProtKB-KW"/>
</dbReference>
<keyword evidence="4" id="KW-0378">Hydrolase</keyword>
<dbReference type="PANTHER" id="PTHR33693">
    <property type="entry name" value="TYPE-5 URACIL-DNA GLYCOSYLASE"/>
    <property type="match status" value="1"/>
</dbReference>
<dbReference type="InterPro" id="IPR012337">
    <property type="entry name" value="RNaseH-like_sf"/>
</dbReference>
<dbReference type="InterPro" id="IPR002298">
    <property type="entry name" value="DNA_polymerase_A"/>
</dbReference>
<dbReference type="SUPFAM" id="SSF56672">
    <property type="entry name" value="DNA/RNA polymerases"/>
    <property type="match status" value="1"/>
</dbReference>
<dbReference type="InterPro" id="IPR036397">
    <property type="entry name" value="RNaseH_sf"/>
</dbReference>
<dbReference type="GO" id="GO:0003887">
    <property type="term" value="F:DNA-directed DNA polymerase activity"/>
    <property type="evidence" value="ECO:0007669"/>
    <property type="project" value="InterPro"/>
</dbReference>
<keyword evidence="1" id="KW-0004">4Fe-4S</keyword>
<dbReference type="EMBL" id="MT142627">
    <property type="protein sequence ID" value="QJA86287.1"/>
    <property type="molecule type" value="Genomic_DNA"/>
</dbReference>
<keyword evidence="2" id="KW-0479">Metal-binding</keyword>
<evidence type="ECO:0000259" key="9">
    <source>
        <dbReference type="SMART" id="SM00986"/>
    </source>
</evidence>
<evidence type="ECO:0000259" key="8">
    <source>
        <dbReference type="SMART" id="SM00482"/>
    </source>
</evidence>
<keyword evidence="7" id="KW-0234">DNA repair</keyword>
<dbReference type="Pfam" id="PF03167">
    <property type="entry name" value="UDG"/>
    <property type="match status" value="1"/>
</dbReference>
<dbReference type="SUPFAM" id="SSF52141">
    <property type="entry name" value="Uracil-DNA glycosylase-like"/>
    <property type="match status" value="1"/>
</dbReference>
<dbReference type="PRINTS" id="PR00868">
    <property type="entry name" value="DNAPOLI"/>
</dbReference>
<protein>
    <submittedName>
        <fullName evidence="10">Putative DNA polymerase</fullName>
    </submittedName>
</protein>
<dbReference type="PANTHER" id="PTHR33693:SF1">
    <property type="entry name" value="TYPE-4 URACIL-DNA GLYCOSYLASE"/>
    <property type="match status" value="1"/>
</dbReference>
<dbReference type="GO" id="GO:0003677">
    <property type="term" value="F:DNA binding"/>
    <property type="evidence" value="ECO:0007669"/>
    <property type="project" value="InterPro"/>
</dbReference>
<dbReference type="SMART" id="SM00986">
    <property type="entry name" value="UDG"/>
    <property type="match status" value="1"/>
</dbReference>
<reference evidence="10" key="1">
    <citation type="submission" date="2020-03" db="EMBL/GenBank/DDBJ databases">
        <title>The deep terrestrial virosphere.</title>
        <authorList>
            <person name="Holmfeldt K."/>
            <person name="Nilsson E."/>
            <person name="Simone D."/>
            <person name="Lopez-Fernandez M."/>
            <person name="Wu X."/>
            <person name="de Brujin I."/>
            <person name="Lundin D."/>
            <person name="Andersson A."/>
            <person name="Bertilsson S."/>
            <person name="Dopson M."/>
        </authorList>
    </citation>
    <scope>NUCLEOTIDE SEQUENCE</scope>
    <source>
        <strain evidence="10">MM415B02099</strain>
    </source>
</reference>
<organism evidence="10">
    <name type="scientific">viral metagenome</name>
    <dbReference type="NCBI Taxonomy" id="1070528"/>
    <lineage>
        <taxon>unclassified sequences</taxon>
        <taxon>metagenomes</taxon>
        <taxon>organismal metagenomes</taxon>
    </lineage>
</organism>
<evidence type="ECO:0000313" key="10">
    <source>
        <dbReference type="EMBL" id="QJA86287.1"/>
    </source>
</evidence>
<evidence type="ECO:0000256" key="5">
    <source>
        <dbReference type="ARBA" id="ARBA00023004"/>
    </source>
</evidence>
<dbReference type="GO" id="GO:0006261">
    <property type="term" value="P:DNA-templated DNA replication"/>
    <property type="evidence" value="ECO:0007669"/>
    <property type="project" value="InterPro"/>
</dbReference>
<dbReference type="InterPro" id="IPR043502">
    <property type="entry name" value="DNA/RNA_pol_sf"/>
</dbReference>
<dbReference type="SMART" id="SM00987">
    <property type="entry name" value="UreE_C"/>
    <property type="match status" value="1"/>
</dbReference>
<dbReference type="Pfam" id="PF00476">
    <property type="entry name" value="DNA_pol_A"/>
    <property type="match status" value="1"/>
</dbReference>
<dbReference type="InterPro" id="IPR005122">
    <property type="entry name" value="Uracil-DNA_glycosylase-like"/>
</dbReference>
<dbReference type="Gene3D" id="3.30.70.370">
    <property type="match status" value="1"/>
</dbReference>
<evidence type="ECO:0000256" key="1">
    <source>
        <dbReference type="ARBA" id="ARBA00022485"/>
    </source>
</evidence>
<evidence type="ECO:0000256" key="4">
    <source>
        <dbReference type="ARBA" id="ARBA00022801"/>
    </source>
</evidence>
<dbReference type="GO" id="GO:0097506">
    <property type="term" value="F:deaminated base DNA N-glycosylase activity"/>
    <property type="evidence" value="ECO:0007669"/>
    <property type="project" value="UniProtKB-ARBA"/>
</dbReference>
<keyword evidence="5" id="KW-0408">Iron</keyword>
<dbReference type="GO" id="GO:0006281">
    <property type="term" value="P:DNA repair"/>
    <property type="evidence" value="ECO:0007669"/>
    <property type="project" value="UniProtKB-KW"/>
</dbReference>
<gene>
    <name evidence="10" type="ORF">MM415B02099_0010</name>
</gene>
<dbReference type="Gene3D" id="1.20.1060.10">
    <property type="entry name" value="Taq DNA Polymerase, Chain T, domain 4"/>
    <property type="match status" value="1"/>
</dbReference>
<accession>A0A6M3KVY5</accession>
<dbReference type="Gene3D" id="1.10.150.20">
    <property type="entry name" value="5' to 3' exonuclease, C-terminal subdomain"/>
    <property type="match status" value="1"/>
</dbReference>
<dbReference type="GO" id="GO:0046872">
    <property type="term" value="F:metal ion binding"/>
    <property type="evidence" value="ECO:0007669"/>
    <property type="project" value="UniProtKB-KW"/>
</dbReference>
<proteinExistence type="predicted"/>
<evidence type="ECO:0000256" key="6">
    <source>
        <dbReference type="ARBA" id="ARBA00023014"/>
    </source>
</evidence>